<name>W2YL40_PHYNI</name>
<dbReference type="AlphaFoldDB" id="W2YL40"/>
<organism evidence="1 2">
    <name type="scientific">Phytophthora nicotianae P10297</name>
    <dbReference type="NCBI Taxonomy" id="1317064"/>
    <lineage>
        <taxon>Eukaryota</taxon>
        <taxon>Sar</taxon>
        <taxon>Stramenopiles</taxon>
        <taxon>Oomycota</taxon>
        <taxon>Peronosporomycetes</taxon>
        <taxon>Peronosporales</taxon>
        <taxon>Peronosporaceae</taxon>
        <taxon>Phytophthora</taxon>
    </lineage>
</organism>
<gene>
    <name evidence="1" type="ORF">F442_16836</name>
</gene>
<evidence type="ECO:0000313" key="2">
    <source>
        <dbReference type="Proteomes" id="UP000018948"/>
    </source>
</evidence>
<sequence length="54" mass="6066">MASEVLRVMIIKSTQFNRSYHHSAGQLEKAQYTLVKSVLLSSESITELPKRATS</sequence>
<proteinExistence type="predicted"/>
<accession>W2YL40</accession>
<reference evidence="1 2" key="1">
    <citation type="submission" date="2013-11" db="EMBL/GenBank/DDBJ databases">
        <title>The Genome Sequence of Phytophthora parasitica P10297.</title>
        <authorList>
            <consortium name="The Broad Institute Genomics Platform"/>
            <person name="Russ C."/>
            <person name="Tyler B."/>
            <person name="Panabieres F."/>
            <person name="Shan W."/>
            <person name="Tripathy S."/>
            <person name="Grunwald N."/>
            <person name="Machado M."/>
            <person name="Johnson C.S."/>
            <person name="Walker B."/>
            <person name="Young S.K."/>
            <person name="Zeng Q."/>
            <person name="Gargeya S."/>
            <person name="Fitzgerald M."/>
            <person name="Haas B."/>
            <person name="Abouelleil A."/>
            <person name="Allen A.W."/>
            <person name="Alvarado L."/>
            <person name="Arachchi H.M."/>
            <person name="Berlin A.M."/>
            <person name="Chapman S.B."/>
            <person name="Gainer-Dewar J."/>
            <person name="Goldberg J."/>
            <person name="Griggs A."/>
            <person name="Gujja S."/>
            <person name="Hansen M."/>
            <person name="Howarth C."/>
            <person name="Imamovic A."/>
            <person name="Ireland A."/>
            <person name="Larimer J."/>
            <person name="McCowan C."/>
            <person name="Murphy C."/>
            <person name="Pearson M."/>
            <person name="Poon T.W."/>
            <person name="Priest M."/>
            <person name="Roberts A."/>
            <person name="Saif S."/>
            <person name="Shea T."/>
            <person name="Sisk P."/>
            <person name="Sykes S."/>
            <person name="Wortman J."/>
            <person name="Nusbaum C."/>
            <person name="Birren B."/>
        </authorList>
    </citation>
    <scope>NUCLEOTIDE SEQUENCE [LARGE SCALE GENOMIC DNA]</scope>
    <source>
        <strain evidence="1 2">P10297</strain>
    </source>
</reference>
<comment type="caution">
    <text evidence="1">The sequence shown here is derived from an EMBL/GenBank/DDBJ whole genome shotgun (WGS) entry which is preliminary data.</text>
</comment>
<dbReference type="EMBL" id="ANIY01003569">
    <property type="protein sequence ID" value="ETP34919.1"/>
    <property type="molecule type" value="Genomic_DNA"/>
</dbReference>
<protein>
    <submittedName>
        <fullName evidence="1">Uncharacterized protein</fullName>
    </submittedName>
</protein>
<evidence type="ECO:0000313" key="1">
    <source>
        <dbReference type="EMBL" id="ETP34919.1"/>
    </source>
</evidence>
<dbReference type="Proteomes" id="UP000018948">
    <property type="component" value="Unassembled WGS sequence"/>
</dbReference>